<dbReference type="InterPro" id="IPR001119">
    <property type="entry name" value="SLH_dom"/>
</dbReference>
<evidence type="ECO:0000256" key="3">
    <source>
        <dbReference type="SAM" id="SignalP"/>
    </source>
</evidence>
<dbReference type="PANTHER" id="PTHR43308">
    <property type="entry name" value="OUTER MEMBRANE PROTEIN ALPHA-RELATED"/>
    <property type="match status" value="1"/>
</dbReference>
<dbReference type="PANTHER" id="PTHR43308:SF5">
    <property type="entry name" value="S-LAYER PROTEIN _ PEPTIDOGLYCAN ENDO-BETA-N-ACETYLGLUCOSAMINIDASE"/>
    <property type="match status" value="1"/>
</dbReference>
<feature type="region of interest" description="Disordered" evidence="2">
    <location>
        <begin position="758"/>
        <end position="849"/>
    </location>
</feature>
<evidence type="ECO:0000256" key="2">
    <source>
        <dbReference type="SAM" id="MobiDB-lite"/>
    </source>
</evidence>
<evidence type="ECO:0000259" key="4">
    <source>
        <dbReference type="PROSITE" id="PS51272"/>
    </source>
</evidence>
<reference evidence="5 6" key="1">
    <citation type="submission" date="2020-08" db="EMBL/GenBank/DDBJ databases">
        <title>Genomic Encyclopedia of Type Strains, Phase IV (KMG-IV): sequencing the most valuable type-strain genomes for metagenomic binning, comparative biology and taxonomic classification.</title>
        <authorList>
            <person name="Goeker M."/>
        </authorList>
    </citation>
    <scope>NUCLEOTIDE SEQUENCE [LARGE SCALE GENOMIC DNA]</scope>
    <source>
        <strain evidence="5 6">DSM 5391</strain>
    </source>
</reference>
<dbReference type="Proteomes" id="UP000531594">
    <property type="component" value="Unassembled WGS sequence"/>
</dbReference>
<evidence type="ECO:0000313" key="5">
    <source>
        <dbReference type="EMBL" id="MBB6446073.1"/>
    </source>
</evidence>
<organism evidence="5 6">
    <name type="scientific">Bacillus benzoevorans</name>
    <dbReference type="NCBI Taxonomy" id="1456"/>
    <lineage>
        <taxon>Bacteria</taxon>
        <taxon>Bacillati</taxon>
        <taxon>Bacillota</taxon>
        <taxon>Bacilli</taxon>
        <taxon>Bacillales</taxon>
        <taxon>Bacillaceae</taxon>
        <taxon>Bacillus</taxon>
    </lineage>
</organism>
<dbReference type="RefSeq" id="WP_184526744.1">
    <property type="nucleotide sequence ID" value="NZ_JACHGK010000009.1"/>
</dbReference>
<proteinExistence type="predicted"/>
<feature type="chain" id="PRO_5031465838" description="SLH domain-containing protein" evidence="3">
    <location>
        <begin position="32"/>
        <end position="849"/>
    </location>
</feature>
<gene>
    <name evidence="5" type="ORF">HNR53_002723</name>
</gene>
<evidence type="ECO:0000256" key="1">
    <source>
        <dbReference type="ARBA" id="ARBA00022729"/>
    </source>
</evidence>
<accession>A0A7X0HSL9</accession>
<feature type="signal peptide" evidence="3">
    <location>
        <begin position="1"/>
        <end position="31"/>
    </location>
</feature>
<dbReference type="PROSITE" id="PS51272">
    <property type="entry name" value="SLH"/>
    <property type="match status" value="3"/>
</dbReference>
<feature type="compositionally biased region" description="Acidic residues" evidence="2">
    <location>
        <begin position="804"/>
        <end position="813"/>
    </location>
</feature>
<keyword evidence="1 3" id="KW-0732">Signal</keyword>
<evidence type="ECO:0000313" key="6">
    <source>
        <dbReference type="Proteomes" id="UP000531594"/>
    </source>
</evidence>
<dbReference type="AlphaFoldDB" id="A0A7X0HSL9"/>
<dbReference type="Pfam" id="PF00395">
    <property type="entry name" value="SLH"/>
    <property type="match status" value="3"/>
</dbReference>
<comment type="caution">
    <text evidence="5">The sequence shown here is derived from an EMBL/GenBank/DDBJ whole genome shotgun (WGS) entry which is preliminary data.</text>
</comment>
<feature type="compositionally biased region" description="Polar residues" evidence="2">
    <location>
        <begin position="817"/>
        <end position="834"/>
    </location>
</feature>
<keyword evidence="6" id="KW-1185">Reference proteome</keyword>
<feature type="domain" description="SLH" evidence="4">
    <location>
        <begin position="152"/>
        <end position="215"/>
    </location>
</feature>
<sequence>MPHQPNLHRKYAAGAVSAALVGLSFTATVNASGFLDLDGNAHKEAILALADQGIIAGYSDGTFRPFNRITRGDAAVIVARTLGLLDGKNIPSTTFTDLHTVNASTQEAIAKLAGRGIVSGFTSESFRPLDTITRAQMAKYIVAAFGLPLTDAETDFPDVNPNSGLAVYVAALANAGITVGKNDGTFGFHDPLFRGDFAAMIYRALTMDSPGTQPITIKGDDRGNNLRNGEAKTFTVTLINPVSNKPIEGAELNVTFAENVGTDFSAKRNVIVTNGYGNSNIPYQSDDGQKAEVKIKTDKNGKAVFTITGSNATVTPIVFLDGSNQTWDTKGGIIIKTQDGRFDEKYEFHAKAEPVTFSTTPYNISITGQRTNYAAIAETDENGNIIEHNGREYKIYVTKPDGTAFAGGTVNVGIYQLLDGVLGNEPTGSYFPEFIDENGRYLKQGQVKLDAKGEAVITLASTDVNDSAEPIVWIDQNYANNAQPGTLENGEPMSDQTKVEPTNFQPSRIDNGSLGAKLTVIEDDSNAVKKFNMLLLNQSGKPFMPGKEVKAKVTFEVVNTGTHRIEINTSLFHNLQLKNAVDATKESDTVAIEVGGRVTISGETLSNTITLSANAVDGVSSVKVTGSAVLDANVGNESNSVYVYTNDVEVNLPYHYDAEVTAIKVDTNGNGKPDQIELTFTKEVYNIEPGDFRIGIVPASQSTKYGKKLILKFNEEALAGDTVLKYDPYYSGAEVLTDEFGNKVLPFTFVFPIQPEEVEEPAEEPIAEPEGNSPNPATEVSALVSDENKMDEPAVAPSVQQSETESDVPEEIPIEVQLSNETNSSELQESNNLVNIEIGLNEQSSETLN</sequence>
<name>A0A7X0HSL9_9BACI</name>
<feature type="domain" description="SLH" evidence="4">
    <location>
        <begin position="29"/>
        <end position="92"/>
    </location>
</feature>
<dbReference type="InterPro" id="IPR051465">
    <property type="entry name" value="Cell_Envelope_Struct_Comp"/>
</dbReference>
<feature type="domain" description="SLH" evidence="4">
    <location>
        <begin position="93"/>
        <end position="151"/>
    </location>
</feature>
<protein>
    <recommendedName>
        <fullName evidence="4">SLH domain-containing protein</fullName>
    </recommendedName>
</protein>
<feature type="compositionally biased region" description="Acidic residues" evidence="2">
    <location>
        <begin position="758"/>
        <end position="767"/>
    </location>
</feature>
<dbReference type="EMBL" id="JACHGK010000009">
    <property type="protein sequence ID" value="MBB6446073.1"/>
    <property type="molecule type" value="Genomic_DNA"/>
</dbReference>